<dbReference type="SUPFAM" id="SSF88723">
    <property type="entry name" value="PIN domain-like"/>
    <property type="match status" value="1"/>
</dbReference>
<dbReference type="AlphaFoldDB" id="A0A7G5IKB6"/>
<organism evidence="2 3">
    <name type="scientific">Sandaracinobacteroides saxicola</name>
    <dbReference type="NCBI Taxonomy" id="2759707"/>
    <lineage>
        <taxon>Bacteria</taxon>
        <taxon>Pseudomonadati</taxon>
        <taxon>Pseudomonadota</taxon>
        <taxon>Alphaproteobacteria</taxon>
        <taxon>Sphingomonadales</taxon>
        <taxon>Sphingosinicellaceae</taxon>
        <taxon>Sandaracinobacteroides</taxon>
    </lineage>
</organism>
<dbReference type="InterPro" id="IPR002716">
    <property type="entry name" value="PIN_dom"/>
</dbReference>
<reference evidence="2 3" key="1">
    <citation type="submission" date="2020-07" db="EMBL/GenBank/DDBJ databases">
        <title>Complete genome sequence for Sandaracinobacter sp. M6.</title>
        <authorList>
            <person name="Tang Y."/>
            <person name="Liu Q."/>
            <person name="Guo Z."/>
            <person name="Lei P."/>
            <person name="Huang B."/>
        </authorList>
    </citation>
    <scope>NUCLEOTIDE SEQUENCE [LARGE SCALE GENOMIC DNA]</scope>
    <source>
        <strain evidence="2 3">M6</strain>
    </source>
</reference>
<dbReference type="EMBL" id="CP059851">
    <property type="protein sequence ID" value="QMW23808.1"/>
    <property type="molecule type" value="Genomic_DNA"/>
</dbReference>
<keyword evidence="3" id="KW-1185">Reference proteome</keyword>
<dbReference type="PANTHER" id="PTHR36173:SF2">
    <property type="entry name" value="RIBONUCLEASE VAPC16"/>
    <property type="match status" value="1"/>
</dbReference>
<dbReference type="RefSeq" id="WP_182297631.1">
    <property type="nucleotide sequence ID" value="NZ_CP059851.1"/>
</dbReference>
<dbReference type="CDD" id="cd09872">
    <property type="entry name" value="PIN_Sll0205-like"/>
    <property type="match status" value="1"/>
</dbReference>
<evidence type="ECO:0000313" key="3">
    <source>
        <dbReference type="Proteomes" id="UP000515292"/>
    </source>
</evidence>
<dbReference type="InterPro" id="IPR052919">
    <property type="entry name" value="TA_system_RNase"/>
</dbReference>
<dbReference type="PANTHER" id="PTHR36173">
    <property type="entry name" value="RIBONUCLEASE VAPC16-RELATED"/>
    <property type="match status" value="1"/>
</dbReference>
<proteinExistence type="predicted"/>
<dbReference type="KEGG" id="sand:H3309_04825"/>
<gene>
    <name evidence="2" type="ORF">H3309_04825</name>
</gene>
<sequence>MRLLFDTHLLLWFTAGDARFTAQAREMLGDVRNEPLFSSISIWEIGIKQAAGRPDFRWDAKEVETTLRRAGWGELPFNALHAQHAAALPLYHRDPFDRALIGQAISETVTLLTVDTTLTRYPGPILLVYP</sequence>
<dbReference type="Proteomes" id="UP000515292">
    <property type="component" value="Chromosome"/>
</dbReference>
<name>A0A7G5IKB6_9SPHN</name>
<feature type="domain" description="PIN" evidence="1">
    <location>
        <begin position="4"/>
        <end position="122"/>
    </location>
</feature>
<evidence type="ECO:0000259" key="1">
    <source>
        <dbReference type="Pfam" id="PF01850"/>
    </source>
</evidence>
<dbReference type="InterPro" id="IPR029060">
    <property type="entry name" value="PIN-like_dom_sf"/>
</dbReference>
<dbReference type="Pfam" id="PF01850">
    <property type="entry name" value="PIN"/>
    <property type="match status" value="1"/>
</dbReference>
<dbReference type="InterPro" id="IPR041705">
    <property type="entry name" value="PIN_Sll0205"/>
</dbReference>
<dbReference type="Gene3D" id="3.40.50.1010">
    <property type="entry name" value="5'-nuclease"/>
    <property type="match status" value="1"/>
</dbReference>
<protein>
    <submittedName>
        <fullName evidence="2">Type II toxin-antitoxin system VapC family toxin</fullName>
    </submittedName>
</protein>
<evidence type="ECO:0000313" key="2">
    <source>
        <dbReference type="EMBL" id="QMW23808.1"/>
    </source>
</evidence>
<accession>A0A7G5IKB6</accession>